<evidence type="ECO:0000256" key="11">
    <source>
        <dbReference type="ARBA" id="ARBA00074372"/>
    </source>
</evidence>
<evidence type="ECO:0000256" key="10">
    <source>
        <dbReference type="ARBA" id="ARBA00066767"/>
    </source>
</evidence>
<dbReference type="HAMAP" id="MF_00688">
    <property type="entry name" value="Leu_Phe_trans"/>
    <property type="match status" value="1"/>
</dbReference>
<dbReference type="EC" id="2.3.2.6" evidence="10 15"/>
<dbReference type="PANTHER" id="PTHR30098:SF2">
    <property type="entry name" value="LEUCYL_PHENYLALANYL-TRNA--PROTEIN TRANSFERASE"/>
    <property type="match status" value="1"/>
</dbReference>
<comment type="catalytic activity">
    <reaction evidence="5 15">
        <text>L-phenylalanyl-tRNA(Phe) + an N-terminal L-alpha-aminoacyl-[protein] = an N-terminal L-phenylalanyl-L-alpha-aminoacyl-[protein] + tRNA(Phe)</text>
        <dbReference type="Rhea" id="RHEA:43632"/>
        <dbReference type="Rhea" id="RHEA-COMP:9668"/>
        <dbReference type="Rhea" id="RHEA-COMP:9699"/>
        <dbReference type="Rhea" id="RHEA-COMP:10636"/>
        <dbReference type="Rhea" id="RHEA-COMP:10637"/>
        <dbReference type="ChEBI" id="CHEBI:78442"/>
        <dbReference type="ChEBI" id="CHEBI:78531"/>
        <dbReference type="ChEBI" id="CHEBI:78597"/>
        <dbReference type="ChEBI" id="CHEBI:83561"/>
        <dbReference type="EC" id="2.3.2.6"/>
    </reaction>
</comment>
<dbReference type="InterPro" id="IPR004616">
    <property type="entry name" value="Leu/Phe-tRNA_Trfase"/>
</dbReference>
<comment type="catalytic activity">
    <reaction evidence="7 15">
        <text>N-terminal L-lysyl-[protein] + L-leucyl-tRNA(Leu) = N-terminal L-leucyl-L-lysyl-[protein] + tRNA(Leu) + H(+)</text>
        <dbReference type="Rhea" id="RHEA:12340"/>
        <dbReference type="Rhea" id="RHEA-COMP:9613"/>
        <dbReference type="Rhea" id="RHEA-COMP:9622"/>
        <dbReference type="Rhea" id="RHEA-COMP:12670"/>
        <dbReference type="Rhea" id="RHEA-COMP:12671"/>
        <dbReference type="ChEBI" id="CHEBI:15378"/>
        <dbReference type="ChEBI" id="CHEBI:65249"/>
        <dbReference type="ChEBI" id="CHEBI:78442"/>
        <dbReference type="ChEBI" id="CHEBI:78494"/>
        <dbReference type="ChEBI" id="CHEBI:133043"/>
        <dbReference type="EC" id="2.3.2.6"/>
    </reaction>
</comment>
<dbReference type="Pfam" id="PF03588">
    <property type="entry name" value="Leu_Phe_trans"/>
    <property type="match status" value="1"/>
</dbReference>
<evidence type="ECO:0000313" key="17">
    <source>
        <dbReference type="Proteomes" id="UP000242258"/>
    </source>
</evidence>
<evidence type="ECO:0000256" key="3">
    <source>
        <dbReference type="ARBA" id="ARBA00022679"/>
    </source>
</evidence>
<evidence type="ECO:0000256" key="2">
    <source>
        <dbReference type="ARBA" id="ARBA00022490"/>
    </source>
</evidence>
<comment type="similarity">
    <text evidence="9 15">Belongs to the L/F-transferase family.</text>
</comment>
<evidence type="ECO:0000256" key="9">
    <source>
        <dbReference type="ARBA" id="ARBA00061535"/>
    </source>
</evidence>
<evidence type="ECO:0000256" key="15">
    <source>
        <dbReference type="HAMAP-Rule" id="MF_00688"/>
    </source>
</evidence>
<evidence type="ECO:0000256" key="14">
    <source>
        <dbReference type="ARBA" id="ARBA00083640"/>
    </source>
</evidence>
<comment type="function">
    <text evidence="8 15">Functions in the N-end rule pathway of protein degradation where it conjugates Leu, Phe and, less efficiently, Met from aminoacyl-tRNAs to the N-termini of proteins containing an N-terminal arginine or lysine.</text>
</comment>
<dbReference type="Proteomes" id="UP000242258">
    <property type="component" value="Unassembled WGS sequence"/>
</dbReference>
<protein>
    <recommendedName>
        <fullName evidence="11 15">Leucyl/phenylalanyl-tRNA--protein transferase</fullName>
        <ecNumber evidence="10 15">2.3.2.6</ecNumber>
    </recommendedName>
    <alternativeName>
        <fullName evidence="12 15">L/F-transferase</fullName>
    </alternativeName>
    <alternativeName>
        <fullName evidence="13 15">Leucyltransferase</fullName>
    </alternativeName>
    <alternativeName>
        <fullName evidence="14 15">Phenyalanyltransferase</fullName>
    </alternativeName>
</protein>
<dbReference type="InterPro" id="IPR042203">
    <property type="entry name" value="Leu/Phe-tRNA_Trfase_C"/>
</dbReference>
<evidence type="ECO:0000256" key="8">
    <source>
        <dbReference type="ARBA" id="ARBA00054043"/>
    </source>
</evidence>
<dbReference type="Gene3D" id="3.40.630.70">
    <property type="entry name" value="Leucyl/phenylalanyl-tRNA-protein transferase, C-terminal domain"/>
    <property type="match status" value="1"/>
</dbReference>
<accession>A0A1E7QAC8</accession>
<dbReference type="FunFam" id="3.30.70.3550:FF:000001">
    <property type="entry name" value="Leucyl/phenylalanyl-tRNA--protein transferase"/>
    <property type="match status" value="1"/>
</dbReference>
<dbReference type="SUPFAM" id="SSF55729">
    <property type="entry name" value="Acyl-CoA N-acyltransferases (Nat)"/>
    <property type="match status" value="1"/>
</dbReference>
<evidence type="ECO:0000256" key="4">
    <source>
        <dbReference type="ARBA" id="ARBA00023315"/>
    </source>
</evidence>
<dbReference type="NCBIfam" id="TIGR00667">
    <property type="entry name" value="aat"/>
    <property type="match status" value="1"/>
</dbReference>
<dbReference type="GO" id="GO:0008914">
    <property type="term" value="F:leucyl-tRNA--protein transferase activity"/>
    <property type="evidence" value="ECO:0007669"/>
    <property type="project" value="UniProtKB-UniRule"/>
</dbReference>
<evidence type="ECO:0000256" key="6">
    <source>
        <dbReference type="ARBA" id="ARBA00050652"/>
    </source>
</evidence>
<dbReference type="STRING" id="1628148.BI198_07800"/>
<name>A0A1E7QAC8_9GAMM</name>
<evidence type="ECO:0000256" key="1">
    <source>
        <dbReference type="ARBA" id="ARBA00004496"/>
    </source>
</evidence>
<evidence type="ECO:0000256" key="13">
    <source>
        <dbReference type="ARBA" id="ARBA00077165"/>
    </source>
</evidence>
<evidence type="ECO:0000256" key="5">
    <source>
        <dbReference type="ARBA" id="ARBA00050607"/>
    </source>
</evidence>
<proteinExistence type="inferred from homology"/>
<keyword evidence="17" id="KW-1185">Reference proteome</keyword>
<dbReference type="AlphaFoldDB" id="A0A1E7QAC8"/>
<dbReference type="Gene3D" id="3.30.70.3550">
    <property type="entry name" value="Leucyl/phenylalanyl-tRNA-protein transferase, N-terminal domain"/>
    <property type="match status" value="1"/>
</dbReference>
<organism evidence="16 17">
    <name type="scientific">Rheinheimera salexigens</name>
    <dbReference type="NCBI Taxonomy" id="1628148"/>
    <lineage>
        <taxon>Bacteria</taxon>
        <taxon>Pseudomonadati</taxon>
        <taxon>Pseudomonadota</taxon>
        <taxon>Gammaproteobacteria</taxon>
        <taxon>Chromatiales</taxon>
        <taxon>Chromatiaceae</taxon>
        <taxon>Rheinheimera</taxon>
    </lineage>
</organism>
<evidence type="ECO:0000256" key="12">
    <source>
        <dbReference type="ARBA" id="ARBA00077136"/>
    </source>
</evidence>
<dbReference type="InterPro" id="IPR042221">
    <property type="entry name" value="Leu/Phe-tRNA_Trfase_N"/>
</dbReference>
<dbReference type="GO" id="GO:0005737">
    <property type="term" value="C:cytoplasm"/>
    <property type="evidence" value="ECO:0007669"/>
    <property type="project" value="UniProtKB-SubCell"/>
</dbReference>
<dbReference type="InterPro" id="IPR016181">
    <property type="entry name" value="Acyl_CoA_acyltransferase"/>
</dbReference>
<keyword evidence="2 15" id="KW-0963">Cytoplasm</keyword>
<dbReference type="EMBL" id="MKEK01000001">
    <property type="protein sequence ID" value="OEY71003.1"/>
    <property type="molecule type" value="Genomic_DNA"/>
</dbReference>
<sequence>MYLPQLAVADVLFPPVEQALNSPDGLLAMGGDLSAKRLIHAYRQAIFPWFSQGDPILWWSPSQRAIFAPHTLSLNRSLRKQLQKQPLQFSINKCFEQVIRHCAAPRPTQAETWILSDIQHAYCHLHQLGHAHSLEVWHNNQLVGGLYGIVTGSLFCGESMFNLAPNMAKFALIALQQYLQQHASGWIDCQIPNPFLSQMGASTIARSDYLTLLQQQRDNKIDPACWQPRMITLATETP</sequence>
<dbReference type="GO" id="GO:0030163">
    <property type="term" value="P:protein catabolic process"/>
    <property type="evidence" value="ECO:0007669"/>
    <property type="project" value="UniProtKB-UniRule"/>
</dbReference>
<gene>
    <name evidence="15" type="primary">aat</name>
    <name evidence="16" type="ORF">BI198_07800</name>
</gene>
<evidence type="ECO:0000256" key="7">
    <source>
        <dbReference type="ARBA" id="ARBA00051538"/>
    </source>
</evidence>
<keyword evidence="4 15" id="KW-0012">Acyltransferase</keyword>
<comment type="catalytic activity">
    <reaction evidence="6 15">
        <text>N-terminal L-arginyl-[protein] + L-leucyl-tRNA(Leu) = N-terminal L-leucyl-L-arginyl-[protein] + tRNA(Leu) + H(+)</text>
        <dbReference type="Rhea" id="RHEA:50416"/>
        <dbReference type="Rhea" id="RHEA-COMP:9613"/>
        <dbReference type="Rhea" id="RHEA-COMP:9622"/>
        <dbReference type="Rhea" id="RHEA-COMP:12672"/>
        <dbReference type="Rhea" id="RHEA-COMP:12673"/>
        <dbReference type="ChEBI" id="CHEBI:15378"/>
        <dbReference type="ChEBI" id="CHEBI:64719"/>
        <dbReference type="ChEBI" id="CHEBI:78442"/>
        <dbReference type="ChEBI" id="CHEBI:78494"/>
        <dbReference type="ChEBI" id="CHEBI:133044"/>
        <dbReference type="EC" id="2.3.2.6"/>
    </reaction>
</comment>
<comment type="subcellular location">
    <subcellularLocation>
        <location evidence="1 15">Cytoplasm</location>
    </subcellularLocation>
</comment>
<comment type="caution">
    <text evidence="16">The sequence shown here is derived from an EMBL/GenBank/DDBJ whole genome shotgun (WGS) entry which is preliminary data.</text>
</comment>
<evidence type="ECO:0000313" key="16">
    <source>
        <dbReference type="EMBL" id="OEY71003.1"/>
    </source>
</evidence>
<reference evidence="17" key="1">
    <citation type="submission" date="2016-09" db="EMBL/GenBank/DDBJ databases">
        <authorList>
            <person name="Wan X."/>
            <person name="Hou S."/>
        </authorList>
    </citation>
    <scope>NUCLEOTIDE SEQUENCE [LARGE SCALE GENOMIC DNA]</scope>
    <source>
        <strain evidence="17">KH87</strain>
    </source>
</reference>
<keyword evidence="3 15" id="KW-0808">Transferase</keyword>
<dbReference type="PANTHER" id="PTHR30098">
    <property type="entry name" value="LEUCYL/PHENYLALANYL-TRNA--PROTEIN TRANSFERASE"/>
    <property type="match status" value="1"/>
</dbReference>